<proteinExistence type="predicted"/>
<accession>A0A0J9BL40</accession>
<dbReference type="SUPFAM" id="SSF52540">
    <property type="entry name" value="P-loop containing nucleoside triphosphate hydrolases"/>
    <property type="match status" value="1"/>
</dbReference>
<dbReference type="PANTHER" id="PTHR37816:SF3">
    <property type="entry name" value="MODULATES DNA TOPOLOGY"/>
    <property type="match status" value="1"/>
</dbReference>
<dbReference type="OrthoDB" id="1201990at2"/>
<dbReference type="InterPro" id="IPR027417">
    <property type="entry name" value="P-loop_NTPase"/>
</dbReference>
<evidence type="ECO:0000313" key="2">
    <source>
        <dbReference type="Proteomes" id="UP000037392"/>
    </source>
</evidence>
<dbReference type="Proteomes" id="UP000037392">
    <property type="component" value="Unassembled WGS sequence"/>
</dbReference>
<evidence type="ECO:0008006" key="3">
    <source>
        <dbReference type="Google" id="ProtNLM"/>
    </source>
</evidence>
<dbReference type="RefSeq" id="WP_048931068.1">
    <property type="nucleotide sequence ID" value="NZ_KQ235885.1"/>
</dbReference>
<evidence type="ECO:0000313" key="1">
    <source>
        <dbReference type="EMBL" id="KMW12984.1"/>
    </source>
</evidence>
<name>A0A0J9BL40_9FIRM</name>
<protein>
    <recommendedName>
        <fullName evidence="3">Topology modulation protein</fullName>
    </recommendedName>
</protein>
<dbReference type="PATRIC" id="fig|742734.4.peg.5515"/>
<comment type="caution">
    <text evidence="1">The sequence shown here is derived from an EMBL/GenBank/DDBJ whole genome shotgun (WGS) entry which is preliminary data.</text>
</comment>
<dbReference type="PANTHER" id="PTHR37816">
    <property type="entry name" value="YALI0E33011P"/>
    <property type="match status" value="1"/>
</dbReference>
<dbReference type="EMBL" id="ADLK01000047">
    <property type="protein sequence ID" value="KMW12984.1"/>
    <property type="molecule type" value="Genomic_DNA"/>
</dbReference>
<dbReference type="GeneID" id="93164942"/>
<dbReference type="NCBIfam" id="NF005576">
    <property type="entry name" value="PRK07261.1"/>
    <property type="match status" value="1"/>
</dbReference>
<reference evidence="1 2" key="1">
    <citation type="submission" date="2011-04" db="EMBL/GenBank/DDBJ databases">
        <title>The Genome Sequence of Clostridium citroniae WAL-19142.</title>
        <authorList>
            <consortium name="The Broad Institute Genome Sequencing Platform"/>
            <person name="Earl A."/>
            <person name="Ward D."/>
            <person name="Feldgarden M."/>
            <person name="Gevers D."/>
            <person name="Warren Y.A."/>
            <person name="Tyrrell K.L."/>
            <person name="Citron D.M."/>
            <person name="Goldstein E.J."/>
            <person name="Daigneault M."/>
            <person name="Allen-Vercoe E."/>
            <person name="Young S.K."/>
            <person name="Zeng Q."/>
            <person name="Gargeya S."/>
            <person name="Fitzgerald M."/>
            <person name="Haas B."/>
            <person name="Abouelleil A."/>
            <person name="Alvarado L."/>
            <person name="Arachchi H.M."/>
            <person name="Berlin A."/>
            <person name="Brown A."/>
            <person name="Chapman S.B."/>
            <person name="Chen Z."/>
            <person name="Dunbar C."/>
            <person name="Freedman E."/>
            <person name="Gearin G."/>
            <person name="Gellesch M."/>
            <person name="Goldberg J."/>
            <person name="Griggs A."/>
            <person name="Gujja S."/>
            <person name="Heilman E.R."/>
            <person name="Heiman D."/>
            <person name="Howarth C."/>
            <person name="Larson L."/>
            <person name="Lui A."/>
            <person name="MacDonald P.J."/>
            <person name="Mehta T."/>
            <person name="Montmayeur A."/>
            <person name="Murphy C."/>
            <person name="Neiman D."/>
            <person name="Pearson M."/>
            <person name="Priest M."/>
            <person name="Roberts A."/>
            <person name="Saif S."/>
            <person name="Shea T."/>
            <person name="Shenoy N."/>
            <person name="Sisk P."/>
            <person name="Stolte C."/>
            <person name="Sykes S."/>
            <person name="White J."/>
            <person name="Yandava C."/>
            <person name="Wortman J."/>
            <person name="Nusbaum C."/>
            <person name="Birren B."/>
        </authorList>
    </citation>
    <scope>NUCLEOTIDE SEQUENCE [LARGE SCALE GENOMIC DNA]</scope>
    <source>
        <strain evidence="1 2">WAL-19142</strain>
    </source>
</reference>
<dbReference type="InterPro" id="IPR052922">
    <property type="entry name" value="Cytidylate_Kinase-2"/>
</dbReference>
<sequence length="180" mass="21367">MKVAVIGYSGSGKSTLAKKLGRIYQCPVLHLDRINFEPGWRERDPEDARRTVSGFLDENGENGWIIDGNYSGLCQERRLKEADLIVFMDFPRRICLWQAMRRYVMYRGRVRDSIADGCEEKMDLPFLMWILRNGRSRKYKNRYREIQECYPEKTLVIRNHKEMSDSLIRLAPRSRLKAWK</sequence>
<dbReference type="AlphaFoldDB" id="A0A0J9BL40"/>
<gene>
    <name evidence="1" type="ORF">HMPREF9470_05156</name>
</gene>
<dbReference type="Gene3D" id="3.40.50.300">
    <property type="entry name" value="P-loop containing nucleotide triphosphate hydrolases"/>
    <property type="match status" value="1"/>
</dbReference>
<organism evidence="1 2">
    <name type="scientific">[Clostridium] citroniae WAL-19142</name>
    <dbReference type="NCBI Taxonomy" id="742734"/>
    <lineage>
        <taxon>Bacteria</taxon>
        <taxon>Bacillati</taxon>
        <taxon>Bacillota</taxon>
        <taxon>Clostridia</taxon>
        <taxon>Lachnospirales</taxon>
        <taxon>Lachnospiraceae</taxon>
        <taxon>Enterocloster</taxon>
    </lineage>
</organism>